<dbReference type="AlphaFoldDB" id="A0A8B7PQT7"/>
<dbReference type="PANTHER" id="PTHR33936">
    <property type="entry name" value="PROTEIN CBG17840"/>
    <property type="match status" value="1"/>
</dbReference>
<proteinExistence type="predicted"/>
<dbReference type="GeneID" id="108683073"/>
<feature type="domain" description="C2H2-type" evidence="2">
    <location>
        <begin position="153"/>
        <end position="181"/>
    </location>
</feature>
<dbReference type="SMART" id="SM00355">
    <property type="entry name" value="ZnF_C2H2"/>
    <property type="match status" value="2"/>
</dbReference>
<accession>A0A8B7PQT7</accession>
<evidence type="ECO:0000313" key="4">
    <source>
        <dbReference type="RefSeq" id="XP_018027841.1"/>
    </source>
</evidence>
<sequence>MASERINVRTDIIKPLCDDELSVQEEEAGKSYHDAQGNQYQEVVITSEEDMDVIEPQVDGFICVEGGHMVVEASLLQEDDSNEQDIHTSNFSGSNYGNGRETINSIAVPEPHIVHGSEALVEPTFFIDNPATTLRYTRTVMSAQKKAKRGQDMLCQSCHTTFKGRTELLKHQRTMHPNMASGTVKCQEIRCDFVCFRVNQLRDHLTRVHQLQIIEEELEFADEAEFVTWKEEYETHANCQYRLASTKVKAFLRYYSCSRSGYYVKKNDATRRAKLKGTSKLNAHCVAGLIVRGLEDGKLSVMHTKTHYGHDLEATHLRISKSQRSYIIVLYESGIPIKEIIKKVNSMESAEHNFILGRKDVVNVIASFQSKKLDSDFSVTSPYSVWNVYNVALRLKGNILFHKAKGEHSREAPTLKNSDFMLCIMSEFQERRLKNLSNQGVALHIASDMKLVDGLVIISLYTFTRTASNKPIDLPLATCVCNAFHIDILRVFLDAIKQKCGQLDVNYVISEENSNEVYGVWCEVFQRTPLQVIAPWFIQDSLWTALETFVIGQRTRWTLKTAVNDLFSETDAWEFSKKLQTFVLQKDEMPSCQRFISEYFIPTFMSAGVTGFAAFHHRNFSSDIKLLGETTLPLREKMLQSCTKSVSRAVADVLRYAQARSHSLPENSAFHITKSGGNMFAKKTDEPDVQAKRDAVKCLLTTLIGMLDDDNLPLDYEDAMSRLDRVESLIQRTPPGDDVRRDPMRRTNMSQITVNNNIPDQTNFRNCVRVKERKRVMKLTT</sequence>
<dbReference type="InterPro" id="IPR013087">
    <property type="entry name" value="Znf_C2H2_type"/>
</dbReference>
<dbReference type="PANTHER" id="PTHR33936:SF24">
    <property type="entry name" value="C2H2-TYPE DOMAIN-CONTAINING PROTEIN"/>
    <property type="match status" value="1"/>
</dbReference>
<name>A0A8B7PQT7_HYAAZ</name>
<keyword evidence="3" id="KW-1185">Reference proteome</keyword>
<organism evidence="3 4">
    <name type="scientific">Hyalella azteca</name>
    <name type="common">Amphipod</name>
    <dbReference type="NCBI Taxonomy" id="294128"/>
    <lineage>
        <taxon>Eukaryota</taxon>
        <taxon>Metazoa</taxon>
        <taxon>Ecdysozoa</taxon>
        <taxon>Arthropoda</taxon>
        <taxon>Crustacea</taxon>
        <taxon>Multicrustacea</taxon>
        <taxon>Malacostraca</taxon>
        <taxon>Eumalacostraca</taxon>
        <taxon>Peracarida</taxon>
        <taxon>Amphipoda</taxon>
        <taxon>Senticaudata</taxon>
        <taxon>Talitrida</taxon>
        <taxon>Talitroidea</taxon>
        <taxon>Hyalellidae</taxon>
        <taxon>Hyalella</taxon>
    </lineage>
</organism>
<gene>
    <name evidence="4" type="primary">LOC108683073</name>
</gene>
<dbReference type="InterPro" id="IPR052797">
    <property type="entry name" value="RegFact_GeneExpr_CellDeath"/>
</dbReference>
<dbReference type="RefSeq" id="XP_018027841.1">
    <property type="nucleotide sequence ID" value="XM_018172352.1"/>
</dbReference>
<dbReference type="Gene3D" id="3.30.160.60">
    <property type="entry name" value="Classic Zinc Finger"/>
    <property type="match status" value="1"/>
</dbReference>
<evidence type="ECO:0000259" key="2">
    <source>
        <dbReference type="PROSITE" id="PS50157"/>
    </source>
</evidence>
<keyword evidence="1" id="KW-0863">Zinc-finger</keyword>
<keyword evidence="1" id="KW-0479">Metal-binding</keyword>
<dbReference type="GO" id="GO:0008270">
    <property type="term" value="F:zinc ion binding"/>
    <property type="evidence" value="ECO:0007669"/>
    <property type="project" value="UniProtKB-KW"/>
</dbReference>
<dbReference type="PROSITE" id="PS00028">
    <property type="entry name" value="ZINC_FINGER_C2H2_1"/>
    <property type="match status" value="1"/>
</dbReference>
<evidence type="ECO:0000256" key="1">
    <source>
        <dbReference type="PROSITE-ProRule" id="PRU00042"/>
    </source>
</evidence>
<dbReference type="KEGG" id="hazt:108683073"/>
<dbReference type="PROSITE" id="PS50157">
    <property type="entry name" value="ZINC_FINGER_C2H2_2"/>
    <property type="match status" value="1"/>
</dbReference>
<dbReference type="Proteomes" id="UP000694843">
    <property type="component" value="Unplaced"/>
</dbReference>
<keyword evidence="1" id="KW-0862">Zinc</keyword>
<dbReference type="OrthoDB" id="6426693at2759"/>
<reference evidence="4" key="1">
    <citation type="submission" date="2025-08" db="UniProtKB">
        <authorList>
            <consortium name="RefSeq"/>
        </authorList>
    </citation>
    <scope>IDENTIFICATION</scope>
    <source>
        <tissue evidence="4">Whole organism</tissue>
    </source>
</reference>
<evidence type="ECO:0000313" key="3">
    <source>
        <dbReference type="Proteomes" id="UP000694843"/>
    </source>
</evidence>
<protein>
    <submittedName>
        <fullName evidence="4">Uncharacterized protein LOC108683073</fullName>
    </submittedName>
</protein>